<dbReference type="GO" id="GO:0070646">
    <property type="term" value="P:protein modification by small protein removal"/>
    <property type="evidence" value="ECO:0007669"/>
    <property type="project" value="TreeGrafter"/>
</dbReference>
<name>A0A2H6KFK1_9APIC</name>
<dbReference type="AlphaFoldDB" id="A0A2H6KFK1"/>
<dbReference type="Pfam" id="PF05903">
    <property type="entry name" value="Peptidase_C97"/>
    <property type="match status" value="1"/>
</dbReference>
<dbReference type="PANTHER" id="PTHR12378:SF7">
    <property type="entry name" value="DESUMOYLATING ISOPEPTIDASE 1"/>
    <property type="match status" value="1"/>
</dbReference>
<evidence type="ECO:0000259" key="4">
    <source>
        <dbReference type="PROSITE" id="PS51858"/>
    </source>
</evidence>
<dbReference type="Gene3D" id="3.90.1720.30">
    <property type="entry name" value="PPPDE domains"/>
    <property type="match status" value="1"/>
</dbReference>
<dbReference type="PANTHER" id="PTHR12378">
    <property type="entry name" value="DESUMOYLATING ISOPEPTIDASE"/>
    <property type="match status" value="1"/>
</dbReference>
<dbReference type="GO" id="GO:0008233">
    <property type="term" value="F:peptidase activity"/>
    <property type="evidence" value="ECO:0007669"/>
    <property type="project" value="UniProtKB-KW"/>
</dbReference>
<keyword evidence="3" id="KW-0378">Hydrolase</keyword>
<organism evidence="5 6">
    <name type="scientific">Babesia ovata</name>
    <dbReference type="NCBI Taxonomy" id="189622"/>
    <lineage>
        <taxon>Eukaryota</taxon>
        <taxon>Sar</taxon>
        <taxon>Alveolata</taxon>
        <taxon>Apicomplexa</taxon>
        <taxon>Aconoidasida</taxon>
        <taxon>Piroplasmida</taxon>
        <taxon>Babesiidae</taxon>
        <taxon>Babesia</taxon>
    </lineage>
</organism>
<gene>
    <name evidence="5" type="ORF">BOVATA_032590</name>
</gene>
<dbReference type="RefSeq" id="XP_028868009.1">
    <property type="nucleotide sequence ID" value="XM_029012176.1"/>
</dbReference>
<dbReference type="Proteomes" id="UP000236319">
    <property type="component" value="Unassembled WGS sequence"/>
</dbReference>
<dbReference type="EMBL" id="BDSA01000003">
    <property type="protein sequence ID" value="GBE61766.1"/>
    <property type="molecule type" value="Genomic_DNA"/>
</dbReference>
<dbReference type="VEuPathDB" id="PiroplasmaDB:BOVATA_032590"/>
<dbReference type="InterPro" id="IPR008580">
    <property type="entry name" value="PPPDE_dom"/>
</dbReference>
<evidence type="ECO:0000256" key="1">
    <source>
        <dbReference type="ARBA" id="ARBA00008140"/>
    </source>
</evidence>
<sequence length="198" mass="22026">MSEESKDGADVTSTPVYLKVYDLSHGMASKISMPLLGFQMDGLWHTSIAVFGNEYLFGQGISYCSEARCEEMTNLPLVRKILLGETSITKEVFHEYIDSLKVTFSPESYHLLRWNCNHFTNTAADFLTGTGIPDEYVKMIERIEQSPSGKVVLGLIEVRVDAYNAHVILEILQSRPQLFLGSHGSVISSDVGPSLDED</sequence>
<keyword evidence="2" id="KW-0645">Protease</keyword>
<proteinExistence type="inferred from homology"/>
<evidence type="ECO:0000256" key="3">
    <source>
        <dbReference type="ARBA" id="ARBA00022801"/>
    </source>
</evidence>
<dbReference type="InterPro" id="IPR042266">
    <property type="entry name" value="PPPDE_sf"/>
</dbReference>
<protein>
    <submittedName>
        <fullName evidence="5">Desumoylating isopeptidase 1-like protein</fullName>
    </submittedName>
</protein>
<evidence type="ECO:0000313" key="6">
    <source>
        <dbReference type="Proteomes" id="UP000236319"/>
    </source>
</evidence>
<evidence type="ECO:0000313" key="5">
    <source>
        <dbReference type="EMBL" id="GBE61766.1"/>
    </source>
</evidence>
<dbReference type="GeneID" id="39875536"/>
<keyword evidence="6" id="KW-1185">Reference proteome</keyword>
<comment type="caution">
    <text evidence="5">The sequence shown here is derived from an EMBL/GenBank/DDBJ whole genome shotgun (WGS) entry which is preliminary data.</text>
</comment>
<dbReference type="OrthoDB" id="21221at2759"/>
<reference evidence="5 6" key="1">
    <citation type="journal article" date="2017" name="BMC Genomics">
        <title>Whole-genome assembly of Babesia ovata and comparative genomics between closely related pathogens.</title>
        <authorList>
            <person name="Yamagishi J."/>
            <person name="Asada M."/>
            <person name="Hakimi H."/>
            <person name="Tanaka T.Q."/>
            <person name="Sugimoto C."/>
            <person name="Kawazu S."/>
        </authorList>
    </citation>
    <scope>NUCLEOTIDE SEQUENCE [LARGE SCALE GENOMIC DNA]</scope>
    <source>
        <strain evidence="5 6">Miyake</strain>
    </source>
</reference>
<accession>A0A2H6KFK1</accession>
<comment type="similarity">
    <text evidence="1">Belongs to the DeSI family.</text>
</comment>
<feature type="domain" description="PPPDE" evidence="4">
    <location>
        <begin position="14"/>
        <end position="157"/>
    </location>
</feature>
<dbReference type="SMART" id="SM01179">
    <property type="entry name" value="DUF862"/>
    <property type="match status" value="1"/>
</dbReference>
<dbReference type="GO" id="GO:0006508">
    <property type="term" value="P:proteolysis"/>
    <property type="evidence" value="ECO:0007669"/>
    <property type="project" value="UniProtKB-KW"/>
</dbReference>
<evidence type="ECO:0000256" key="2">
    <source>
        <dbReference type="ARBA" id="ARBA00022670"/>
    </source>
</evidence>
<dbReference type="PROSITE" id="PS51858">
    <property type="entry name" value="PPPDE"/>
    <property type="match status" value="1"/>
</dbReference>